<keyword evidence="4" id="KW-1185">Reference proteome</keyword>
<proteinExistence type="predicted"/>
<feature type="domain" description="BTB" evidence="2">
    <location>
        <begin position="48"/>
        <end position="113"/>
    </location>
</feature>
<dbReference type="Pfam" id="PF00651">
    <property type="entry name" value="BTB"/>
    <property type="match status" value="1"/>
</dbReference>
<evidence type="ECO:0000313" key="3">
    <source>
        <dbReference type="EMBL" id="CAG8981122.1"/>
    </source>
</evidence>
<dbReference type="PROSITE" id="PS50097">
    <property type="entry name" value="BTB"/>
    <property type="match status" value="1"/>
</dbReference>
<sequence length="299" mass="33679">MKRVARSLTVDGPATKKVKTEPSEVTPVPAALEASSLRGHHSFKAPGDMITLIIGDGDAQRSFFVHRDILCRQSRFFQHASSKDQCIKLPKDDPEVIQAMVYWMYEEKVCIPQISIDHGLDLREINNDNVMGTAWGLFVKLFLLAEKFQIAALEYAAMKAFVHRWNEGSSEPNHAQRLVTLRVAMHVVSYVYNHTRSSESPLRHMLLRLIVADLSASVDYLSLLRAQVRPSSFADITYELAKLHSDIGSEVDIEDGWVTFLGGMVAPSDPGFLTRLHPYYEDVEDPIAKPYCVYNVSQN</sequence>
<dbReference type="OrthoDB" id="3561185at2759"/>
<dbReference type="InterPro" id="IPR000210">
    <property type="entry name" value="BTB/POZ_dom"/>
</dbReference>
<gene>
    <name evidence="3" type="ORF">HYALB_00005836</name>
</gene>
<organism evidence="3 4">
    <name type="scientific">Hymenoscyphus albidus</name>
    <dbReference type="NCBI Taxonomy" id="595503"/>
    <lineage>
        <taxon>Eukaryota</taxon>
        <taxon>Fungi</taxon>
        <taxon>Dikarya</taxon>
        <taxon>Ascomycota</taxon>
        <taxon>Pezizomycotina</taxon>
        <taxon>Leotiomycetes</taxon>
        <taxon>Helotiales</taxon>
        <taxon>Helotiaceae</taxon>
        <taxon>Hymenoscyphus</taxon>
    </lineage>
</organism>
<name>A0A9N9QB50_9HELO</name>
<dbReference type="InterPro" id="IPR011333">
    <property type="entry name" value="SKP1/BTB/POZ_sf"/>
</dbReference>
<evidence type="ECO:0000313" key="4">
    <source>
        <dbReference type="Proteomes" id="UP000701801"/>
    </source>
</evidence>
<dbReference type="CDD" id="cd18186">
    <property type="entry name" value="BTB_POZ_ZBTB_KLHL-like"/>
    <property type="match status" value="1"/>
</dbReference>
<reference evidence="3" key="1">
    <citation type="submission" date="2021-07" db="EMBL/GenBank/DDBJ databases">
        <authorList>
            <person name="Durling M."/>
        </authorList>
    </citation>
    <scope>NUCLEOTIDE SEQUENCE</scope>
</reference>
<dbReference type="Gene3D" id="3.30.710.10">
    <property type="entry name" value="Potassium Channel Kv1.1, Chain A"/>
    <property type="match status" value="1"/>
</dbReference>
<feature type="region of interest" description="Disordered" evidence="1">
    <location>
        <begin position="1"/>
        <end position="25"/>
    </location>
</feature>
<protein>
    <recommendedName>
        <fullName evidence="2">BTB domain-containing protein</fullName>
    </recommendedName>
</protein>
<dbReference type="SUPFAM" id="SSF54695">
    <property type="entry name" value="POZ domain"/>
    <property type="match status" value="1"/>
</dbReference>
<evidence type="ECO:0000259" key="2">
    <source>
        <dbReference type="PROSITE" id="PS50097"/>
    </source>
</evidence>
<comment type="caution">
    <text evidence="3">The sequence shown here is derived from an EMBL/GenBank/DDBJ whole genome shotgun (WGS) entry which is preliminary data.</text>
</comment>
<dbReference type="EMBL" id="CAJVRM010000451">
    <property type="protein sequence ID" value="CAG8981122.1"/>
    <property type="molecule type" value="Genomic_DNA"/>
</dbReference>
<dbReference type="PANTHER" id="PTHR47843">
    <property type="entry name" value="BTB DOMAIN-CONTAINING PROTEIN-RELATED"/>
    <property type="match status" value="1"/>
</dbReference>
<accession>A0A9N9QB50</accession>
<evidence type="ECO:0000256" key="1">
    <source>
        <dbReference type="SAM" id="MobiDB-lite"/>
    </source>
</evidence>
<dbReference type="SMART" id="SM00225">
    <property type="entry name" value="BTB"/>
    <property type="match status" value="1"/>
</dbReference>
<dbReference type="Proteomes" id="UP000701801">
    <property type="component" value="Unassembled WGS sequence"/>
</dbReference>
<dbReference type="AlphaFoldDB" id="A0A9N9QB50"/>
<dbReference type="PANTHER" id="PTHR47843:SF2">
    <property type="entry name" value="BTB DOMAIN-CONTAINING PROTEIN"/>
    <property type="match status" value="1"/>
</dbReference>